<evidence type="ECO:0000256" key="1">
    <source>
        <dbReference type="ARBA" id="ARBA00005943"/>
    </source>
</evidence>
<accession>A0A8T2N6T9</accession>
<dbReference type="GO" id="GO:0006412">
    <property type="term" value="P:translation"/>
    <property type="evidence" value="ECO:0007669"/>
    <property type="project" value="InterPro"/>
</dbReference>
<evidence type="ECO:0000313" key="7">
    <source>
        <dbReference type="Proteomes" id="UP000824540"/>
    </source>
</evidence>
<evidence type="ECO:0000256" key="5">
    <source>
        <dbReference type="ARBA" id="ARBA00035453"/>
    </source>
</evidence>
<dbReference type="Proteomes" id="UP000824540">
    <property type="component" value="Unassembled WGS sequence"/>
</dbReference>
<dbReference type="PANTHER" id="PTHR10769">
    <property type="entry name" value="40S RIBOSOMAL PROTEIN S28"/>
    <property type="match status" value="1"/>
</dbReference>
<keyword evidence="3" id="KW-0687">Ribonucleoprotein</keyword>
<dbReference type="GO" id="GO:0000028">
    <property type="term" value="P:ribosomal small subunit assembly"/>
    <property type="evidence" value="ECO:0007669"/>
    <property type="project" value="TreeGrafter"/>
</dbReference>
<evidence type="ECO:0000256" key="4">
    <source>
        <dbReference type="ARBA" id="ARBA00035146"/>
    </source>
</evidence>
<dbReference type="InterPro" id="IPR000289">
    <property type="entry name" value="Ribosomal_eS28"/>
</dbReference>
<protein>
    <recommendedName>
        <fullName evidence="4">Small ribosomal subunit protein eS28</fullName>
    </recommendedName>
    <alternativeName>
        <fullName evidence="5">40S ribosomal protein S28</fullName>
    </alternativeName>
</protein>
<dbReference type="EMBL" id="JAFBMS010000249">
    <property type="protein sequence ID" value="KAG9332207.1"/>
    <property type="molecule type" value="Genomic_DNA"/>
</dbReference>
<dbReference type="OrthoDB" id="10258930at2759"/>
<proteinExistence type="inferred from homology"/>
<evidence type="ECO:0000256" key="3">
    <source>
        <dbReference type="ARBA" id="ARBA00023274"/>
    </source>
</evidence>
<dbReference type="GO" id="GO:0003735">
    <property type="term" value="F:structural constituent of ribosome"/>
    <property type="evidence" value="ECO:0007669"/>
    <property type="project" value="InterPro"/>
</dbReference>
<keyword evidence="7" id="KW-1185">Reference proteome</keyword>
<comment type="caution">
    <text evidence="6">The sequence shown here is derived from an EMBL/GenBank/DDBJ whole genome shotgun (WGS) entry which is preliminary data.</text>
</comment>
<dbReference type="Pfam" id="PF01200">
    <property type="entry name" value="Ribosomal_S28e"/>
    <property type="match status" value="1"/>
</dbReference>
<reference evidence="6" key="1">
    <citation type="thesis" date="2021" institute="BYU ScholarsArchive" country="Provo, UT, USA">
        <title>Applications of and Algorithms for Genome Assembly and Genomic Analyses with an Emphasis on Marine Teleosts.</title>
        <authorList>
            <person name="Pickett B.D."/>
        </authorList>
    </citation>
    <scope>NUCLEOTIDE SEQUENCE</scope>
    <source>
        <strain evidence="6">HI-2016</strain>
    </source>
</reference>
<evidence type="ECO:0000313" key="6">
    <source>
        <dbReference type="EMBL" id="KAG9332207.1"/>
    </source>
</evidence>
<organism evidence="6 7">
    <name type="scientific">Albula glossodonta</name>
    <name type="common">roundjaw bonefish</name>
    <dbReference type="NCBI Taxonomy" id="121402"/>
    <lineage>
        <taxon>Eukaryota</taxon>
        <taxon>Metazoa</taxon>
        <taxon>Chordata</taxon>
        <taxon>Craniata</taxon>
        <taxon>Vertebrata</taxon>
        <taxon>Euteleostomi</taxon>
        <taxon>Actinopterygii</taxon>
        <taxon>Neopterygii</taxon>
        <taxon>Teleostei</taxon>
        <taxon>Albuliformes</taxon>
        <taxon>Albulidae</taxon>
        <taxon>Albula</taxon>
    </lineage>
</organism>
<dbReference type="GO" id="GO:0022627">
    <property type="term" value="C:cytosolic small ribosomal subunit"/>
    <property type="evidence" value="ECO:0007669"/>
    <property type="project" value="TreeGrafter"/>
</dbReference>
<dbReference type="GO" id="GO:0030490">
    <property type="term" value="P:maturation of SSU-rRNA"/>
    <property type="evidence" value="ECO:0007669"/>
    <property type="project" value="TreeGrafter"/>
</dbReference>
<dbReference type="PANTHER" id="PTHR10769:SF3">
    <property type="entry name" value="SMALL RIBOSOMAL SUBUNIT PROTEIN ES28"/>
    <property type="match status" value="1"/>
</dbReference>
<dbReference type="InterPro" id="IPR012340">
    <property type="entry name" value="NA-bd_OB-fold"/>
</dbReference>
<keyword evidence="2" id="KW-0689">Ribosomal protein</keyword>
<gene>
    <name evidence="6" type="ORF">JZ751_015498</name>
</gene>
<dbReference type="Gene3D" id="2.40.50.140">
    <property type="entry name" value="Nucleic acid-binding proteins"/>
    <property type="match status" value="1"/>
</dbReference>
<evidence type="ECO:0000256" key="2">
    <source>
        <dbReference type="ARBA" id="ARBA00022980"/>
    </source>
</evidence>
<name>A0A8T2N6T9_9TELE</name>
<sequence length="223" mass="24683">MVWNPCSSCWGSISAISSRLTFSCSRSSSTFSSNRMRQQRFDGTQPLHHPQHIAAVEVGDVVEKGGISVEEELISVDRVVITELLPPHWVSAEGQDADAGPLSAGSSGIGRGLSRWSMDVQALTELSWAKGKALDSTSMLWEKLPANLRLANRLERLFFSFFRVTKVLGRTGSQGQCTQVRVDFMDDSKRSIIRNVKGPVREGDSTWSWPSSLRTPRLSPFDI</sequence>
<dbReference type="CDD" id="cd04457">
    <property type="entry name" value="S1_S28E"/>
    <property type="match status" value="1"/>
</dbReference>
<dbReference type="AlphaFoldDB" id="A0A8T2N6T9"/>
<dbReference type="SUPFAM" id="SSF50249">
    <property type="entry name" value="Nucleic acid-binding proteins"/>
    <property type="match status" value="1"/>
</dbReference>
<comment type="similarity">
    <text evidence="1">Belongs to the eukaryotic ribosomal protein eS28 family.</text>
</comment>